<dbReference type="RefSeq" id="WP_201874975.1">
    <property type="nucleotide sequence ID" value="NZ_JAERRF010000006.1"/>
</dbReference>
<evidence type="ECO:0000313" key="2">
    <source>
        <dbReference type="EMBL" id="MBL1097574.1"/>
    </source>
</evidence>
<dbReference type="Proteomes" id="UP000634229">
    <property type="component" value="Unassembled WGS sequence"/>
</dbReference>
<keyword evidence="1" id="KW-1133">Transmembrane helix</keyword>
<feature type="transmembrane region" description="Helical" evidence="1">
    <location>
        <begin position="12"/>
        <end position="33"/>
    </location>
</feature>
<dbReference type="EMBL" id="JAERRF010000006">
    <property type="protein sequence ID" value="MBL1097574.1"/>
    <property type="molecule type" value="Genomic_DNA"/>
</dbReference>
<protein>
    <recommendedName>
        <fullName evidence="4">Secreted protein</fullName>
    </recommendedName>
</protein>
<keyword evidence="1" id="KW-0472">Membrane</keyword>
<feature type="transmembrane region" description="Helical" evidence="1">
    <location>
        <begin position="54"/>
        <end position="78"/>
    </location>
</feature>
<gene>
    <name evidence="2" type="ORF">JK363_12950</name>
</gene>
<organism evidence="2 3">
    <name type="scientific">Streptomyces coffeae</name>
    <dbReference type="NCBI Taxonomy" id="621382"/>
    <lineage>
        <taxon>Bacteria</taxon>
        <taxon>Bacillati</taxon>
        <taxon>Actinomycetota</taxon>
        <taxon>Actinomycetes</taxon>
        <taxon>Kitasatosporales</taxon>
        <taxon>Streptomycetaceae</taxon>
        <taxon>Streptomyces</taxon>
    </lineage>
</organism>
<name>A0ABS1NCB8_9ACTN</name>
<evidence type="ECO:0000313" key="3">
    <source>
        <dbReference type="Proteomes" id="UP000634229"/>
    </source>
</evidence>
<sequence length="84" mass="8539">MDIEWGSLGGVLGVSLGITVVVVVMFSLGIAAWSRAEAYGERSGATRRGVLHRGSGTVAAAIAMVCFAACLAVAAYGIDLIIPD</sequence>
<comment type="caution">
    <text evidence="2">The sequence shown here is derived from an EMBL/GenBank/DDBJ whole genome shotgun (WGS) entry which is preliminary data.</text>
</comment>
<evidence type="ECO:0000256" key="1">
    <source>
        <dbReference type="SAM" id="Phobius"/>
    </source>
</evidence>
<proteinExistence type="predicted"/>
<reference evidence="2 3" key="1">
    <citation type="submission" date="2021-01" db="EMBL/GenBank/DDBJ databases">
        <title>WGS of actinomycetes isolated from Thailand.</title>
        <authorList>
            <person name="Thawai C."/>
        </authorList>
    </citation>
    <scope>NUCLEOTIDE SEQUENCE [LARGE SCALE GENOMIC DNA]</scope>
    <source>
        <strain evidence="2 3">CA1R205</strain>
    </source>
</reference>
<keyword evidence="1" id="KW-0812">Transmembrane</keyword>
<accession>A0ABS1NCB8</accession>
<evidence type="ECO:0008006" key="4">
    <source>
        <dbReference type="Google" id="ProtNLM"/>
    </source>
</evidence>
<keyword evidence="3" id="KW-1185">Reference proteome</keyword>